<protein>
    <submittedName>
        <fullName evidence="2">Unannotated protein</fullName>
    </submittedName>
</protein>
<accession>A0A6J6E4T8</accession>
<evidence type="ECO:0000313" key="2">
    <source>
        <dbReference type="EMBL" id="CAB4570215.1"/>
    </source>
</evidence>
<feature type="transmembrane region" description="Helical" evidence="1">
    <location>
        <begin position="95"/>
        <end position="118"/>
    </location>
</feature>
<sequence length="242" mass="25956">MSTVDSGSVRSSGRLAASISLIQGLLLFVPLVVLGAAIEWPASLDDPAAIALPRLLEEEGAVRFGYIAYLIYSILFVITITLLAKCVSGSAMRAFMSLILGFALISTMARTIGIIRWLDPMPQLAKSWELAATEEERYAISVNFDVLNSYGGTIGEVLGVSIFAAISILLFCIAAIKDRSLPTWLSGFGLIAATAVLATASTLAGVDAGDFLITFGTTMVQLWFLAIGFWLLYWSKKSTEKV</sequence>
<feature type="transmembrane region" description="Helical" evidence="1">
    <location>
        <begin position="183"/>
        <end position="205"/>
    </location>
</feature>
<dbReference type="AlphaFoldDB" id="A0A6J6E4T8"/>
<dbReference type="Pfam" id="PF14329">
    <property type="entry name" value="DUF4386"/>
    <property type="match status" value="1"/>
</dbReference>
<gene>
    <name evidence="2" type="ORF">UFOPK1726_00231</name>
</gene>
<dbReference type="EMBL" id="CAEZTT010000014">
    <property type="protein sequence ID" value="CAB4570215.1"/>
    <property type="molecule type" value="Genomic_DNA"/>
</dbReference>
<dbReference type="InterPro" id="IPR025495">
    <property type="entry name" value="DUF4386"/>
</dbReference>
<organism evidence="2">
    <name type="scientific">freshwater metagenome</name>
    <dbReference type="NCBI Taxonomy" id="449393"/>
    <lineage>
        <taxon>unclassified sequences</taxon>
        <taxon>metagenomes</taxon>
        <taxon>ecological metagenomes</taxon>
    </lineage>
</organism>
<feature type="transmembrane region" description="Helical" evidence="1">
    <location>
        <begin position="211"/>
        <end position="233"/>
    </location>
</feature>
<proteinExistence type="predicted"/>
<name>A0A6J6E4T8_9ZZZZ</name>
<feature type="transmembrane region" description="Helical" evidence="1">
    <location>
        <begin position="15"/>
        <end position="38"/>
    </location>
</feature>
<reference evidence="2" key="1">
    <citation type="submission" date="2020-05" db="EMBL/GenBank/DDBJ databases">
        <authorList>
            <person name="Chiriac C."/>
            <person name="Salcher M."/>
            <person name="Ghai R."/>
            <person name="Kavagutti S V."/>
        </authorList>
    </citation>
    <scope>NUCLEOTIDE SEQUENCE</scope>
</reference>
<keyword evidence="1" id="KW-0472">Membrane</keyword>
<evidence type="ECO:0000256" key="1">
    <source>
        <dbReference type="SAM" id="Phobius"/>
    </source>
</evidence>
<keyword evidence="1" id="KW-1133">Transmembrane helix</keyword>
<feature type="transmembrane region" description="Helical" evidence="1">
    <location>
        <begin position="157"/>
        <end position="176"/>
    </location>
</feature>
<feature type="transmembrane region" description="Helical" evidence="1">
    <location>
        <begin position="64"/>
        <end position="83"/>
    </location>
</feature>
<keyword evidence="1" id="KW-0812">Transmembrane</keyword>